<gene>
    <name evidence="8" type="ORF">O4213_01530</name>
</gene>
<evidence type="ECO:0000313" key="8">
    <source>
        <dbReference type="EMBL" id="MCZ4548645.1"/>
    </source>
</evidence>
<dbReference type="InterPro" id="IPR036259">
    <property type="entry name" value="MFS_trans_sf"/>
</dbReference>
<feature type="transmembrane region" description="Helical" evidence="6">
    <location>
        <begin position="292"/>
        <end position="315"/>
    </location>
</feature>
<reference evidence="8" key="1">
    <citation type="submission" date="2022-12" db="EMBL/GenBank/DDBJ databases">
        <authorList>
            <person name="Krivoruchko A.V."/>
            <person name="Elkin A."/>
        </authorList>
    </citation>
    <scope>NUCLEOTIDE SEQUENCE</scope>
    <source>
        <strain evidence="8">IEGM 1388</strain>
    </source>
</reference>
<evidence type="ECO:0000256" key="5">
    <source>
        <dbReference type="ARBA" id="ARBA00023136"/>
    </source>
</evidence>
<feature type="transmembrane region" description="Helical" evidence="6">
    <location>
        <begin position="465"/>
        <end position="485"/>
    </location>
</feature>
<feature type="transmembrane region" description="Helical" evidence="6">
    <location>
        <begin position="37"/>
        <end position="62"/>
    </location>
</feature>
<keyword evidence="3 6" id="KW-0812">Transmembrane</keyword>
<dbReference type="InterPro" id="IPR020846">
    <property type="entry name" value="MFS_dom"/>
</dbReference>
<comment type="subcellular location">
    <subcellularLocation>
        <location evidence="1">Cell membrane</location>
        <topology evidence="1">Multi-pass membrane protein</topology>
    </subcellularLocation>
</comment>
<keyword evidence="9" id="KW-1185">Reference proteome</keyword>
<keyword evidence="2" id="KW-0813">Transport</keyword>
<sequence>MDGNNSHPISGSKRTLAVDERALAEAEKAQERGRGRWILAIVVLVVLTEQTALGFQLIAPALTDIAIKYDTTQVIWVITAFTLVGGVVTPIIGKLGDRFGKRRVLVYAALISIVGATISALAPNFEILLAGRALTGVSTAFLPITYALMRDVFPAGMRDMSISIATNGVGVVTIAGPFIAGFLIDNVSMESVFWFVAVLSAIGAIGTIALVPESPVRDASKIDFVGAAGVAIAGFMLLLGISQISTWDFIDPRTLGLLIGGLVVLALWWMWEKRHAEPFISPELLTNRSTATVLFAYAFAGGGITVIASYLPTLLQTPRELAVDYGFGVDATGVARYLLVPGIMTVLGGLVVGFAAKKYGFRVFLIVGAFLIALGSVGLATFTTQWWGPVICYGIVGFGAMVYAAGPNLLMQVAPAEHRGVSAGMLGALASVLGSLFAQLGGLVLSKNTVQVVSGLPIYSSKGVTMFFMLAAAVALVGAVIAFLVPRRAEPLADEPEELIAAIEGK</sequence>
<keyword evidence="5 6" id="KW-0472">Membrane</keyword>
<proteinExistence type="predicted"/>
<accession>A0ABT4MNS2</accession>
<feature type="transmembrane region" description="Helical" evidence="6">
    <location>
        <begin position="386"/>
        <end position="405"/>
    </location>
</feature>
<dbReference type="PROSITE" id="PS50850">
    <property type="entry name" value="MFS"/>
    <property type="match status" value="1"/>
</dbReference>
<protein>
    <submittedName>
        <fullName evidence="8">MFS transporter</fullName>
    </submittedName>
</protein>
<evidence type="ECO:0000313" key="9">
    <source>
        <dbReference type="Proteomes" id="UP001067235"/>
    </source>
</evidence>
<dbReference type="Gene3D" id="1.20.1720.10">
    <property type="entry name" value="Multidrug resistance protein D"/>
    <property type="match status" value="1"/>
</dbReference>
<name>A0ABT4MNS2_GORRU</name>
<organism evidence="8 9">
    <name type="scientific">Gordonia rubripertincta</name>
    <name type="common">Rhodococcus corallinus</name>
    <dbReference type="NCBI Taxonomy" id="36822"/>
    <lineage>
        <taxon>Bacteria</taxon>
        <taxon>Bacillati</taxon>
        <taxon>Actinomycetota</taxon>
        <taxon>Actinomycetes</taxon>
        <taxon>Mycobacteriales</taxon>
        <taxon>Gordoniaceae</taxon>
        <taxon>Gordonia</taxon>
    </lineage>
</organism>
<feature type="domain" description="Major facilitator superfamily (MFS) profile" evidence="7">
    <location>
        <begin position="35"/>
        <end position="490"/>
    </location>
</feature>
<feature type="transmembrane region" description="Helical" evidence="6">
    <location>
        <begin position="104"/>
        <end position="122"/>
    </location>
</feature>
<feature type="transmembrane region" description="Helical" evidence="6">
    <location>
        <begin position="363"/>
        <end position="380"/>
    </location>
</feature>
<feature type="transmembrane region" description="Helical" evidence="6">
    <location>
        <begin position="128"/>
        <end position="148"/>
    </location>
</feature>
<dbReference type="Proteomes" id="UP001067235">
    <property type="component" value="Unassembled WGS sequence"/>
</dbReference>
<dbReference type="PANTHER" id="PTHR42718">
    <property type="entry name" value="MAJOR FACILITATOR SUPERFAMILY MULTIDRUG TRANSPORTER MFSC"/>
    <property type="match status" value="1"/>
</dbReference>
<keyword evidence="4 6" id="KW-1133">Transmembrane helix</keyword>
<evidence type="ECO:0000259" key="7">
    <source>
        <dbReference type="PROSITE" id="PS50850"/>
    </source>
</evidence>
<feature type="transmembrane region" description="Helical" evidence="6">
    <location>
        <begin position="74"/>
        <end position="92"/>
    </location>
</feature>
<comment type="caution">
    <text evidence="8">The sequence shown here is derived from an EMBL/GenBank/DDBJ whole genome shotgun (WGS) entry which is preliminary data.</text>
</comment>
<dbReference type="Gene3D" id="1.20.1250.20">
    <property type="entry name" value="MFS general substrate transporter like domains"/>
    <property type="match status" value="1"/>
</dbReference>
<dbReference type="PANTHER" id="PTHR42718:SF9">
    <property type="entry name" value="MAJOR FACILITATOR SUPERFAMILY MULTIDRUG TRANSPORTER MFSC"/>
    <property type="match status" value="1"/>
</dbReference>
<feature type="transmembrane region" description="Helical" evidence="6">
    <location>
        <begin position="192"/>
        <end position="212"/>
    </location>
</feature>
<dbReference type="InterPro" id="IPR011701">
    <property type="entry name" value="MFS"/>
</dbReference>
<dbReference type="RefSeq" id="WP_301569138.1">
    <property type="nucleotide sequence ID" value="NZ_JAPWIE010000001.1"/>
</dbReference>
<feature type="transmembrane region" description="Helical" evidence="6">
    <location>
        <begin position="224"/>
        <end position="242"/>
    </location>
</feature>
<dbReference type="SUPFAM" id="SSF103473">
    <property type="entry name" value="MFS general substrate transporter"/>
    <property type="match status" value="1"/>
</dbReference>
<feature type="transmembrane region" description="Helical" evidence="6">
    <location>
        <begin position="160"/>
        <end position="180"/>
    </location>
</feature>
<feature type="transmembrane region" description="Helical" evidence="6">
    <location>
        <begin position="335"/>
        <end position="356"/>
    </location>
</feature>
<dbReference type="EMBL" id="JAPWIE010000001">
    <property type="protein sequence ID" value="MCZ4548645.1"/>
    <property type="molecule type" value="Genomic_DNA"/>
</dbReference>
<evidence type="ECO:0000256" key="4">
    <source>
        <dbReference type="ARBA" id="ARBA00022989"/>
    </source>
</evidence>
<feature type="transmembrane region" description="Helical" evidence="6">
    <location>
        <begin position="426"/>
        <end position="445"/>
    </location>
</feature>
<evidence type="ECO:0000256" key="2">
    <source>
        <dbReference type="ARBA" id="ARBA00022448"/>
    </source>
</evidence>
<evidence type="ECO:0000256" key="1">
    <source>
        <dbReference type="ARBA" id="ARBA00004651"/>
    </source>
</evidence>
<feature type="transmembrane region" description="Helical" evidence="6">
    <location>
        <begin position="254"/>
        <end position="271"/>
    </location>
</feature>
<evidence type="ECO:0000256" key="3">
    <source>
        <dbReference type="ARBA" id="ARBA00022692"/>
    </source>
</evidence>
<evidence type="ECO:0000256" key="6">
    <source>
        <dbReference type="SAM" id="Phobius"/>
    </source>
</evidence>
<dbReference type="Pfam" id="PF07690">
    <property type="entry name" value="MFS_1"/>
    <property type="match status" value="1"/>
</dbReference>